<gene>
    <name evidence="2" type="ORF">SAMN05444716_103482</name>
</gene>
<dbReference type="Pfam" id="PF04149">
    <property type="entry name" value="DUF397"/>
    <property type="match status" value="1"/>
</dbReference>
<evidence type="ECO:0000313" key="2">
    <source>
        <dbReference type="EMBL" id="SFS68697.1"/>
    </source>
</evidence>
<protein>
    <recommendedName>
        <fullName evidence="1">DUF397 domain-containing protein</fullName>
    </recommendedName>
</protein>
<keyword evidence="3" id="KW-1185">Reference proteome</keyword>
<dbReference type="EMBL" id="FPAB01000003">
    <property type="protein sequence ID" value="SFS68697.1"/>
    <property type="molecule type" value="Genomic_DNA"/>
</dbReference>
<dbReference type="InterPro" id="IPR007278">
    <property type="entry name" value="DUF397"/>
</dbReference>
<dbReference type="STRING" id="1176198.SAMN05444716_103482"/>
<name>A0A1I6RVF8_9ACTN</name>
<organism evidence="2 3">
    <name type="scientific">Streptomyces harbinensis</name>
    <dbReference type="NCBI Taxonomy" id="1176198"/>
    <lineage>
        <taxon>Bacteria</taxon>
        <taxon>Bacillati</taxon>
        <taxon>Actinomycetota</taxon>
        <taxon>Actinomycetes</taxon>
        <taxon>Kitasatosporales</taxon>
        <taxon>Streptomycetaceae</taxon>
        <taxon>Streptomyces</taxon>
    </lineage>
</organism>
<evidence type="ECO:0000259" key="1">
    <source>
        <dbReference type="Pfam" id="PF04149"/>
    </source>
</evidence>
<reference evidence="3" key="1">
    <citation type="submission" date="2016-10" db="EMBL/GenBank/DDBJ databases">
        <authorList>
            <person name="Varghese N."/>
            <person name="Submissions S."/>
        </authorList>
    </citation>
    <scope>NUCLEOTIDE SEQUENCE [LARGE SCALE GENOMIC DNA]</scope>
    <source>
        <strain evidence="3">CGMCC 4.7047</strain>
    </source>
</reference>
<accession>A0A1I6RVF8</accession>
<evidence type="ECO:0000313" key="3">
    <source>
        <dbReference type="Proteomes" id="UP000198873"/>
    </source>
</evidence>
<feature type="domain" description="DUF397" evidence="1">
    <location>
        <begin position="13"/>
        <end position="64"/>
    </location>
</feature>
<proteinExistence type="predicted"/>
<dbReference type="Proteomes" id="UP000198873">
    <property type="component" value="Unassembled WGS sequence"/>
</dbReference>
<dbReference type="AlphaFoldDB" id="A0A1I6RVF8"/>
<sequence>MTTTGGSGSVATVWRRSSYSSDNGGQCVEVAFSGARVGLRDSKAPDRSCVTVDSGAWVSFTEALTSSR</sequence>